<dbReference type="InterPro" id="IPR046700">
    <property type="entry name" value="DUF6570"/>
</dbReference>
<evidence type="ECO:0000313" key="2">
    <source>
        <dbReference type="EMBL" id="KAJ8026270.1"/>
    </source>
</evidence>
<proteinExistence type="predicted"/>
<dbReference type="Proteomes" id="UP001152320">
    <property type="component" value="Chromosome 17"/>
</dbReference>
<dbReference type="AlphaFoldDB" id="A0A9Q1BH32"/>
<sequence length="294" mass="33171">MTTFRRLPREHQWCKFGNTGSPSFDCHAQKPIDESDKPTVQNVADTHNEQPMINTTNTVNSIDPSTIVTANEQQYPSPSIDKIDRDSKHESMYPLETHATLNAIEQFKLLCQEKPVYTCCICDRLLFKKGVKNALPSRYDIPFITFTNGFPTSREGDTNLSICHCCHQSLLKKRIPCQAVSNAMAVSEQPPQLATLNTLERHLLAPVIPFMKIVALPKGFQKGIHGAVVCVQSNTNDIVQKLPRTINDGSLIKVKLKRKLKYKGHHLYQDVDPQKIKEATTYLRAVILTTSIFK</sequence>
<reference evidence="2" key="1">
    <citation type="submission" date="2021-10" db="EMBL/GenBank/DDBJ databases">
        <title>Tropical sea cucumber genome reveals ecological adaptation and Cuvierian tubules defense mechanism.</title>
        <authorList>
            <person name="Chen T."/>
        </authorList>
    </citation>
    <scope>NUCLEOTIDE SEQUENCE</scope>
    <source>
        <strain evidence="2">Nanhai2018</strain>
        <tissue evidence="2">Muscle</tissue>
    </source>
</reference>
<keyword evidence="3" id="KW-1185">Reference proteome</keyword>
<name>A0A9Q1BH32_HOLLE</name>
<dbReference type="Pfam" id="PF20209">
    <property type="entry name" value="DUF6570"/>
    <property type="match status" value="1"/>
</dbReference>
<dbReference type="EMBL" id="JAIZAY010000017">
    <property type="protein sequence ID" value="KAJ8026270.1"/>
    <property type="molecule type" value="Genomic_DNA"/>
</dbReference>
<comment type="caution">
    <text evidence="2">The sequence shown here is derived from an EMBL/GenBank/DDBJ whole genome shotgun (WGS) entry which is preliminary data.</text>
</comment>
<feature type="domain" description="DUF6570" evidence="1">
    <location>
        <begin position="172"/>
        <end position="285"/>
    </location>
</feature>
<evidence type="ECO:0000259" key="1">
    <source>
        <dbReference type="Pfam" id="PF20209"/>
    </source>
</evidence>
<gene>
    <name evidence="2" type="ORF">HOLleu_34066</name>
</gene>
<organism evidence="2 3">
    <name type="scientific">Holothuria leucospilota</name>
    <name type="common">Black long sea cucumber</name>
    <name type="synonym">Mertensiothuria leucospilota</name>
    <dbReference type="NCBI Taxonomy" id="206669"/>
    <lineage>
        <taxon>Eukaryota</taxon>
        <taxon>Metazoa</taxon>
        <taxon>Echinodermata</taxon>
        <taxon>Eleutherozoa</taxon>
        <taxon>Echinozoa</taxon>
        <taxon>Holothuroidea</taxon>
        <taxon>Aspidochirotacea</taxon>
        <taxon>Aspidochirotida</taxon>
        <taxon>Holothuriidae</taxon>
        <taxon>Holothuria</taxon>
    </lineage>
</organism>
<protein>
    <recommendedName>
        <fullName evidence="1">DUF6570 domain-containing protein</fullName>
    </recommendedName>
</protein>
<dbReference type="OrthoDB" id="8123539at2759"/>
<evidence type="ECO:0000313" key="3">
    <source>
        <dbReference type="Proteomes" id="UP001152320"/>
    </source>
</evidence>
<accession>A0A9Q1BH32</accession>